<dbReference type="EnsemblPlants" id="TraesCS7D02G532300.1">
    <property type="protein sequence ID" value="TraesCS7D02G532300.1"/>
    <property type="gene ID" value="TraesCS7D02G532300"/>
</dbReference>
<evidence type="ECO:0000256" key="1">
    <source>
        <dbReference type="SAM" id="MobiDB-lite"/>
    </source>
</evidence>
<protein>
    <submittedName>
        <fullName evidence="2">Uncharacterized protein</fullName>
    </submittedName>
</protein>
<dbReference type="PANTHER" id="PTHR10894:SF24">
    <property type="entry name" value="OS02G0511800 PROTEIN"/>
    <property type="match status" value="1"/>
</dbReference>
<dbReference type="Gramene" id="TraesCLE_scaffold_077750_01G000200.1">
    <property type="protein sequence ID" value="TraesCLE_scaffold_077750_01G000200.1"/>
    <property type="gene ID" value="TraesCLE_scaffold_077750_01G000200"/>
</dbReference>
<name>A0A3B6TTB5_WHEAT</name>
<accession>A0A3B6TTB5</accession>
<dbReference type="Proteomes" id="UP000019116">
    <property type="component" value="Chromosome 7D"/>
</dbReference>
<keyword evidence="3" id="KW-1185">Reference proteome</keyword>
<evidence type="ECO:0000313" key="3">
    <source>
        <dbReference type="Proteomes" id="UP000019116"/>
    </source>
</evidence>
<dbReference type="PANTHER" id="PTHR10894">
    <property type="entry name" value="NUCLEOLAR PROTEIN 5 NUCLEOLAR PROTEIN NOP5 NOP58"/>
    <property type="match status" value="1"/>
</dbReference>
<sequence>MGRRIIPLKGKRRRPGLPHPPAPPPRLHLKGDIARTVGVIRLLLETPSGFGIFSFDGTYLKKDNEDIWSYFVDKLWLHNVIWLKEFIRFENKSTAINLETGVIHVDLINMLKKWCDSEEKLAVGRAEYKMIIERKMEITCLYDQNVEEVMWGLKNNMQFLVPQEKTKLTEKDCVPISKGLERFLIQYKIDMNPEMVNVHVAQQAGIIHRTDLALKKHSAFFKLVGESLKSISDIDSKDWCSIKLATAAVMICHPDKIPKYAKMVSPDEYSKIKKDASRYEDVIKEIDTWLVYRDVVFLSEKKSKTMMKFHCLIREASS</sequence>
<dbReference type="GO" id="GO:0031428">
    <property type="term" value="C:box C/D methylation guide snoRNP complex"/>
    <property type="evidence" value="ECO:0000318"/>
    <property type="project" value="GO_Central"/>
</dbReference>
<feature type="region of interest" description="Disordered" evidence="1">
    <location>
        <begin position="1"/>
        <end position="25"/>
    </location>
</feature>
<dbReference type="STRING" id="4565.A0A3B6TTB5"/>
<dbReference type="Gramene" id="TraesCS7D03G1252800.1">
    <property type="protein sequence ID" value="TraesCS7D03G1252800.1.CDS"/>
    <property type="gene ID" value="TraesCS7D03G1252800"/>
</dbReference>
<dbReference type="InterPro" id="IPR045056">
    <property type="entry name" value="Nop56/Nop58"/>
</dbReference>
<dbReference type="AlphaFoldDB" id="A0A3B6TTB5"/>
<dbReference type="GO" id="GO:0030515">
    <property type="term" value="F:snoRNA binding"/>
    <property type="evidence" value="ECO:0000318"/>
    <property type="project" value="GO_Central"/>
</dbReference>
<dbReference type="OMA" id="FIRFENK"/>
<proteinExistence type="predicted"/>
<dbReference type="Gramene" id="TraesCS7D02G532300.1">
    <property type="protein sequence ID" value="TraesCS7D02G532300.1"/>
    <property type="gene ID" value="TraesCS7D02G532300"/>
</dbReference>
<reference evidence="2" key="2">
    <citation type="submission" date="2018-10" db="UniProtKB">
        <authorList>
            <consortium name="EnsemblPlants"/>
        </authorList>
    </citation>
    <scope>IDENTIFICATION</scope>
</reference>
<dbReference type="GO" id="GO:0032040">
    <property type="term" value="C:small-subunit processome"/>
    <property type="evidence" value="ECO:0000318"/>
    <property type="project" value="GO_Central"/>
</dbReference>
<dbReference type="Gramene" id="TraesROB_scaffold_083008_01G000200.1">
    <property type="protein sequence ID" value="TraesROB_scaffold_083008_01G000200.1"/>
    <property type="gene ID" value="TraesROB_scaffold_083008_01G000200"/>
</dbReference>
<dbReference type="Gramene" id="TraesWEE_scaffold_087242_01G000200.1">
    <property type="protein sequence ID" value="TraesWEE_scaffold_087242_01G000200.1"/>
    <property type="gene ID" value="TraesWEE_scaffold_087242_01G000200"/>
</dbReference>
<organism evidence="2">
    <name type="scientific">Triticum aestivum</name>
    <name type="common">Wheat</name>
    <dbReference type="NCBI Taxonomy" id="4565"/>
    <lineage>
        <taxon>Eukaryota</taxon>
        <taxon>Viridiplantae</taxon>
        <taxon>Streptophyta</taxon>
        <taxon>Embryophyta</taxon>
        <taxon>Tracheophyta</taxon>
        <taxon>Spermatophyta</taxon>
        <taxon>Magnoliopsida</taxon>
        <taxon>Liliopsida</taxon>
        <taxon>Poales</taxon>
        <taxon>Poaceae</taxon>
        <taxon>BOP clade</taxon>
        <taxon>Pooideae</taxon>
        <taxon>Triticodae</taxon>
        <taxon>Triticeae</taxon>
        <taxon>Triticinae</taxon>
        <taxon>Triticum</taxon>
    </lineage>
</organism>
<reference evidence="2" key="1">
    <citation type="submission" date="2018-08" db="EMBL/GenBank/DDBJ databases">
        <authorList>
            <person name="Rossello M."/>
        </authorList>
    </citation>
    <scope>NUCLEOTIDE SEQUENCE [LARGE SCALE GENOMIC DNA]</scope>
    <source>
        <strain evidence="2">cv. Chinese Spring</strain>
    </source>
</reference>
<dbReference type="SMR" id="A0A3B6TTB5"/>
<dbReference type="OrthoDB" id="593392at2759"/>
<evidence type="ECO:0000313" key="2">
    <source>
        <dbReference type="EnsemblPlants" id="TraesCS7D02G532300.1"/>
    </source>
</evidence>